<dbReference type="SUPFAM" id="SSF53649">
    <property type="entry name" value="Alkaline phosphatase-like"/>
    <property type="match status" value="1"/>
</dbReference>
<dbReference type="OrthoDB" id="9783154at2"/>
<evidence type="ECO:0000259" key="5">
    <source>
        <dbReference type="Pfam" id="PF00884"/>
    </source>
</evidence>
<feature type="domain" description="Sulfatase N-terminal" evidence="5">
    <location>
        <begin position="33"/>
        <end position="392"/>
    </location>
</feature>
<protein>
    <submittedName>
        <fullName evidence="6">Arylsulfatase</fullName>
        <ecNumber evidence="6">3.1.6.1</ecNumber>
    </submittedName>
</protein>
<keyword evidence="2" id="KW-0479">Metal-binding</keyword>
<name>A0A5C5XQH8_9PLAN</name>
<gene>
    <name evidence="6" type="primary">atsA_55</name>
    <name evidence="6" type="ORF">Pan54_50870</name>
</gene>
<keyword evidence="4" id="KW-0106">Calcium</keyword>
<dbReference type="Gene3D" id="3.40.720.10">
    <property type="entry name" value="Alkaline Phosphatase, subunit A"/>
    <property type="match status" value="1"/>
</dbReference>
<evidence type="ECO:0000256" key="3">
    <source>
        <dbReference type="ARBA" id="ARBA00022801"/>
    </source>
</evidence>
<keyword evidence="7" id="KW-1185">Reference proteome</keyword>
<dbReference type="EMBL" id="SJPG01000001">
    <property type="protein sequence ID" value="TWT64325.1"/>
    <property type="molecule type" value="Genomic_DNA"/>
</dbReference>
<evidence type="ECO:0000256" key="4">
    <source>
        <dbReference type="ARBA" id="ARBA00022837"/>
    </source>
</evidence>
<dbReference type="InterPro" id="IPR017850">
    <property type="entry name" value="Alkaline_phosphatase_core_sf"/>
</dbReference>
<evidence type="ECO:0000256" key="2">
    <source>
        <dbReference type="ARBA" id="ARBA00022723"/>
    </source>
</evidence>
<dbReference type="InterPro" id="IPR050738">
    <property type="entry name" value="Sulfatase"/>
</dbReference>
<accession>A0A5C5XQH8</accession>
<dbReference type="PROSITE" id="PS00149">
    <property type="entry name" value="SULFATASE_2"/>
    <property type="match status" value="1"/>
</dbReference>
<dbReference type="InterPro" id="IPR024607">
    <property type="entry name" value="Sulfatase_CS"/>
</dbReference>
<dbReference type="CDD" id="cd16143">
    <property type="entry name" value="ARS_like"/>
    <property type="match status" value="1"/>
</dbReference>
<evidence type="ECO:0000313" key="6">
    <source>
        <dbReference type="EMBL" id="TWT64325.1"/>
    </source>
</evidence>
<evidence type="ECO:0000256" key="1">
    <source>
        <dbReference type="ARBA" id="ARBA00008779"/>
    </source>
</evidence>
<keyword evidence="3 6" id="KW-0378">Hydrolase</keyword>
<dbReference type="Pfam" id="PF00884">
    <property type="entry name" value="Sulfatase"/>
    <property type="match status" value="1"/>
</dbReference>
<dbReference type="Proteomes" id="UP000316095">
    <property type="component" value="Unassembled WGS sequence"/>
</dbReference>
<comment type="similarity">
    <text evidence="1">Belongs to the sulfatase family.</text>
</comment>
<dbReference type="GO" id="GO:0046872">
    <property type="term" value="F:metal ion binding"/>
    <property type="evidence" value="ECO:0007669"/>
    <property type="project" value="UniProtKB-KW"/>
</dbReference>
<organism evidence="6 7">
    <name type="scientific">Rubinisphaera italica</name>
    <dbReference type="NCBI Taxonomy" id="2527969"/>
    <lineage>
        <taxon>Bacteria</taxon>
        <taxon>Pseudomonadati</taxon>
        <taxon>Planctomycetota</taxon>
        <taxon>Planctomycetia</taxon>
        <taxon>Planctomycetales</taxon>
        <taxon>Planctomycetaceae</taxon>
        <taxon>Rubinisphaera</taxon>
    </lineage>
</organism>
<proteinExistence type="inferred from homology"/>
<evidence type="ECO:0000313" key="7">
    <source>
        <dbReference type="Proteomes" id="UP000316095"/>
    </source>
</evidence>
<dbReference type="RefSeq" id="WP_146506044.1">
    <property type="nucleotide sequence ID" value="NZ_SJPG01000001.1"/>
</dbReference>
<sequence>MISSFIVRLNFVVIIVLLNLWNSSADAGSIDKPNIILIYTDDQGYGDVSCLNPESKFQTPNMDRIAQEGLTFTNAHCSDTVCTPSRYGLLTGRYCWRTTMKTGVLGAEHECLIDDDRMTLATLLRGQGYETAMVGKWHLGMDFPGTPQNRDWTQPVQDMPLDKGFNYFYGIPASLNYGILAWFEGRYAKVPPTQFTRKKPNDLAISDYRIQPPYQKELSKGLFEIAPDFVDSECLTRFTEKSIEYIENHTKSPNSEKPFFLYLPYTSPHKPVIPLPKFRGQGAAGAYGEFLIETDYHIGQILKCLDEHKLTKNTLVILTSDNGPENTYSKRYELYDHKSAGPYRGGKRDAYEGGHRVPFLIRWPNRIEAGRVWDGAICQTDLLATFAQLLDVTLAANAGEDSFSFLDVIVGKSNVKPRPAMIHHEMQGRFAIRNTIEGVEWKLILSHGKQERELYNLTVDRSETRNVYGENPEISRVLESEITAIIKDGRTNPGPQVPNDTGWWNDLMWMEENSLDTPDKKR</sequence>
<dbReference type="GO" id="GO:0004065">
    <property type="term" value="F:arylsulfatase activity"/>
    <property type="evidence" value="ECO:0007669"/>
    <property type="project" value="UniProtKB-EC"/>
</dbReference>
<dbReference type="PANTHER" id="PTHR42693">
    <property type="entry name" value="ARYLSULFATASE FAMILY MEMBER"/>
    <property type="match status" value="1"/>
</dbReference>
<comment type="caution">
    <text evidence="6">The sequence shown here is derived from an EMBL/GenBank/DDBJ whole genome shotgun (WGS) entry which is preliminary data.</text>
</comment>
<dbReference type="AlphaFoldDB" id="A0A5C5XQH8"/>
<dbReference type="EC" id="3.1.6.1" evidence="6"/>
<dbReference type="Gene3D" id="3.30.1120.10">
    <property type="match status" value="1"/>
</dbReference>
<dbReference type="InterPro" id="IPR000917">
    <property type="entry name" value="Sulfatase_N"/>
</dbReference>
<reference evidence="6 7" key="1">
    <citation type="submission" date="2019-02" db="EMBL/GenBank/DDBJ databases">
        <title>Deep-cultivation of Planctomycetes and their phenomic and genomic characterization uncovers novel biology.</title>
        <authorList>
            <person name="Wiegand S."/>
            <person name="Jogler M."/>
            <person name="Boedeker C."/>
            <person name="Pinto D."/>
            <person name="Vollmers J."/>
            <person name="Rivas-Marin E."/>
            <person name="Kohn T."/>
            <person name="Peeters S.H."/>
            <person name="Heuer A."/>
            <person name="Rast P."/>
            <person name="Oberbeckmann S."/>
            <person name="Bunk B."/>
            <person name="Jeske O."/>
            <person name="Meyerdierks A."/>
            <person name="Storesund J.E."/>
            <person name="Kallscheuer N."/>
            <person name="Luecker S."/>
            <person name="Lage O.M."/>
            <person name="Pohl T."/>
            <person name="Merkel B.J."/>
            <person name="Hornburger P."/>
            <person name="Mueller R.-W."/>
            <person name="Bruemmer F."/>
            <person name="Labrenz M."/>
            <person name="Spormann A.M."/>
            <person name="Op Den Camp H."/>
            <person name="Overmann J."/>
            <person name="Amann R."/>
            <person name="Jetten M.S.M."/>
            <person name="Mascher T."/>
            <person name="Medema M.H."/>
            <person name="Devos D.P."/>
            <person name="Kaster A.-K."/>
            <person name="Ovreas L."/>
            <person name="Rohde M."/>
            <person name="Galperin M.Y."/>
            <person name="Jogler C."/>
        </authorList>
    </citation>
    <scope>NUCLEOTIDE SEQUENCE [LARGE SCALE GENOMIC DNA]</scope>
    <source>
        <strain evidence="6 7">Pan54</strain>
    </source>
</reference>
<dbReference type="PANTHER" id="PTHR42693:SF53">
    <property type="entry name" value="ENDO-4-O-SULFATASE"/>
    <property type="match status" value="1"/>
</dbReference>